<dbReference type="InterPro" id="IPR027383">
    <property type="entry name" value="Znf_put"/>
</dbReference>
<dbReference type="AlphaFoldDB" id="A0A975BJH7"/>
<evidence type="ECO:0000259" key="3">
    <source>
        <dbReference type="Pfam" id="PF13490"/>
    </source>
</evidence>
<feature type="transmembrane region" description="Helical" evidence="2">
    <location>
        <begin position="100"/>
        <end position="118"/>
    </location>
</feature>
<feature type="transmembrane region" description="Helical" evidence="2">
    <location>
        <begin position="529"/>
        <end position="548"/>
    </location>
</feature>
<feature type="domain" description="Putative zinc-finger" evidence="3">
    <location>
        <begin position="3"/>
        <end position="36"/>
    </location>
</feature>
<dbReference type="PANTHER" id="PTHR32309:SF31">
    <property type="entry name" value="CAPSULAR EXOPOLYSACCHARIDE FAMILY"/>
    <property type="match status" value="1"/>
</dbReference>
<accession>A0A975BJH7</accession>
<keyword evidence="5" id="KW-0808">Transferase</keyword>
<keyword evidence="2" id="KW-0812">Transmembrane</keyword>
<feature type="domain" description="Tyrosine-protein kinase G-rich" evidence="4">
    <location>
        <begin position="467"/>
        <end position="547"/>
    </location>
</feature>
<feature type="coiled-coil region" evidence="1">
    <location>
        <begin position="439"/>
        <end position="490"/>
    </location>
</feature>
<dbReference type="InterPro" id="IPR032807">
    <property type="entry name" value="GNVR"/>
</dbReference>
<organism evidence="5 6">
    <name type="scientific">Desulfonema magnum</name>
    <dbReference type="NCBI Taxonomy" id="45655"/>
    <lineage>
        <taxon>Bacteria</taxon>
        <taxon>Pseudomonadati</taxon>
        <taxon>Thermodesulfobacteriota</taxon>
        <taxon>Desulfobacteria</taxon>
        <taxon>Desulfobacterales</taxon>
        <taxon>Desulfococcaceae</taxon>
        <taxon>Desulfonema</taxon>
    </lineage>
</organism>
<feature type="transmembrane region" description="Helical" evidence="2">
    <location>
        <begin position="569"/>
        <end position="594"/>
    </location>
</feature>
<dbReference type="InterPro" id="IPR050445">
    <property type="entry name" value="Bact_polysacc_biosynth/exp"/>
</dbReference>
<evidence type="ECO:0000256" key="1">
    <source>
        <dbReference type="SAM" id="Coils"/>
    </source>
</evidence>
<proteinExistence type="predicted"/>
<evidence type="ECO:0000256" key="2">
    <source>
        <dbReference type="SAM" id="Phobius"/>
    </source>
</evidence>
<evidence type="ECO:0000313" key="6">
    <source>
        <dbReference type="Proteomes" id="UP000663722"/>
    </source>
</evidence>
<keyword evidence="1" id="KW-0175">Coiled coil</keyword>
<evidence type="ECO:0000313" key="5">
    <source>
        <dbReference type="EMBL" id="QTA86478.1"/>
    </source>
</evidence>
<dbReference type="KEGG" id="dmm:dnm_025010"/>
<gene>
    <name evidence="5" type="ORF">dnm_025010</name>
</gene>
<name>A0A975BJH7_9BACT</name>
<dbReference type="Pfam" id="PF13807">
    <property type="entry name" value="GNVR"/>
    <property type="match status" value="1"/>
</dbReference>
<dbReference type="EMBL" id="CP061800">
    <property type="protein sequence ID" value="QTA86478.1"/>
    <property type="molecule type" value="Genomic_DNA"/>
</dbReference>
<keyword evidence="2" id="KW-1133">Transmembrane helix</keyword>
<dbReference type="InterPro" id="IPR041916">
    <property type="entry name" value="Anti_sigma_zinc_sf"/>
</dbReference>
<sequence>MECAKARTLMSEYIDGSADTQTTKALKAHLAECEKCKKTFFSLRTLVKELGSLEAAKAPENFLDRLHEEMVPKFEFGEFIRNLFFPPHVRLPFLTWQRRWFLILPFCLCMIAGMYISMATPKIYSVSTLILADPKTISDEYIQPITELLVRQRLTTITQEIKSPKYIKQVVKEAGLFSAPEYRQMRPHEKITEVRKNLSVSMTKFQGGTDSFRISLKGKYPEKITQAVNLLATYFIRESIRIMEEQVAEASHFFQEEIKEKEKQLTGFGNIIGEYRKKHLKSLPEQLGSNLNMLAGFRRQLNAKQESLKDEKIRQIRLEGQMEEIQWELENYVPETQPPEAVPDPPRESADMSALKRLRKQYEVLMSRYTQQHPDMIRLKEKIAELEAKIVNESQKKVEVPVPENPENKTDLAAAKYKFTKENQLKEIRLQYESVRKTIPRLETDISGLHNKISEYEKRIDETPIRKQEIAVLEKEYKDIQESYDSLLKRKQDTDIAILRERKSRARRFRILDTADVPQHPVWPNVKRLFIFSVSAGLLVGFGLIFLLEIYRRFYNVVVFRPQSGAGKILSQTVTFVSVLTAFILFFGFSVLALKETAYNMGAVGEVVEKFLRF</sequence>
<dbReference type="GO" id="GO:0016301">
    <property type="term" value="F:kinase activity"/>
    <property type="evidence" value="ECO:0007669"/>
    <property type="project" value="UniProtKB-KW"/>
</dbReference>
<reference evidence="5" key="1">
    <citation type="journal article" date="2021" name="Microb. Physiol.">
        <title>Proteogenomic Insights into the Physiology of Marine, Sulfate-Reducing, Filamentous Desulfonema limicola and Desulfonema magnum.</title>
        <authorList>
            <person name="Schnaars V."/>
            <person name="Wohlbrand L."/>
            <person name="Scheve S."/>
            <person name="Hinrichs C."/>
            <person name="Reinhardt R."/>
            <person name="Rabus R."/>
        </authorList>
    </citation>
    <scope>NUCLEOTIDE SEQUENCE</scope>
    <source>
        <strain evidence="5">4be13</strain>
    </source>
</reference>
<dbReference type="Proteomes" id="UP000663722">
    <property type="component" value="Chromosome"/>
</dbReference>
<dbReference type="Gene3D" id="1.10.10.1320">
    <property type="entry name" value="Anti-sigma factor, zinc-finger domain"/>
    <property type="match status" value="1"/>
</dbReference>
<dbReference type="PANTHER" id="PTHR32309">
    <property type="entry name" value="TYROSINE-PROTEIN KINASE"/>
    <property type="match status" value="1"/>
</dbReference>
<keyword evidence="6" id="KW-1185">Reference proteome</keyword>
<dbReference type="Pfam" id="PF13490">
    <property type="entry name" value="zf-HC2"/>
    <property type="match status" value="1"/>
</dbReference>
<keyword evidence="2" id="KW-0472">Membrane</keyword>
<protein>
    <submittedName>
        <fullName evidence="5">Tyrosine kinase domain-containing protein</fullName>
    </submittedName>
</protein>
<dbReference type="RefSeq" id="WP_207682095.1">
    <property type="nucleotide sequence ID" value="NZ_CP061800.1"/>
</dbReference>
<evidence type="ECO:0000259" key="4">
    <source>
        <dbReference type="Pfam" id="PF13807"/>
    </source>
</evidence>
<keyword evidence="5" id="KW-0418">Kinase</keyword>